<evidence type="ECO:0000313" key="11">
    <source>
        <dbReference type="Proteomes" id="UP000760494"/>
    </source>
</evidence>
<dbReference type="PANTHER" id="PTHR12608:SF1">
    <property type="entry name" value="TRANSMEMBRANE PROTEIN 165"/>
    <property type="match status" value="1"/>
</dbReference>
<evidence type="ECO:0000256" key="2">
    <source>
        <dbReference type="ARBA" id="ARBA00009190"/>
    </source>
</evidence>
<feature type="transmembrane region" description="Helical" evidence="8">
    <location>
        <begin position="568"/>
        <end position="586"/>
    </location>
</feature>
<evidence type="ECO:0000256" key="6">
    <source>
        <dbReference type="SAM" id="Coils"/>
    </source>
</evidence>
<accession>A0A5Q3FZ31</accession>
<dbReference type="Pfam" id="PF01169">
    <property type="entry name" value="GDT1"/>
    <property type="match status" value="2"/>
</dbReference>
<dbReference type="GO" id="GO:0032468">
    <property type="term" value="P:Golgi calcium ion homeostasis"/>
    <property type="evidence" value="ECO:0007669"/>
    <property type="project" value="TreeGrafter"/>
</dbReference>
<sequence>MKIRTTHSPLVLLLLPAVTNALASNDIADLPAPGVAITEQTNDLPQAGVKRHDIPTKYAPVDGRDGKPHHGPFIEIDDHKKTPEVTLEAGSDTAAGSGSGAAAAAAAAAGAGAGAGAGTGASAGAVAGTEPKTGTEAAPKIDSNPDSLPGLKGRPEDPTVVDGEKIPETNDGVMFDTNRVHAQEGTTGTEGGVTERSRARKLEEDLAGEETFRKPSSPKEAPPLPHSEEEKIRASGGDKAKELGDDTGSAKVEDVVPKAAKPVLSNDDKHDYTAGLEKPADLPDRPVGQNKPVQDSTKTEPIDLSRGKTHDGHHDDESIIQPFHSFVLSFTMILVSEVGDKTFLVAALMAMKHDRMVVFTAAFGALLVMTVLSAVLGHAVPTLIPKRVTSFLAAGLFFVFGAKLLREGMQMDPNEGVSAEMHEVEQELAEKEKEMGRKRGDSVSAYTLEMGMSGNGRRSRPSNRLMSPPRSPSQSPVRDIRSSSGAVASIVQGATNLCSLLLSPAWVQTFIMTFLGEWGDRSQIATIAMAAGQDYWWVTLGATCGHAICTGVAVIGGRAIAGRVSLKVVTVGGATAFLIFGVIYLLESLYS</sequence>
<dbReference type="EMBL" id="CABFJX010000037">
    <property type="protein sequence ID" value="VTT60082.1"/>
    <property type="molecule type" value="Genomic_DNA"/>
</dbReference>
<dbReference type="PROSITE" id="PS01214">
    <property type="entry name" value="UPF0016"/>
    <property type="match status" value="1"/>
</dbReference>
<feature type="chain" id="PRO_5043344048" evidence="9">
    <location>
        <begin position="22"/>
        <end position="591"/>
    </location>
</feature>
<protein>
    <submittedName>
        <fullName evidence="10">Uncharacterized protein</fullName>
    </submittedName>
</protein>
<evidence type="ECO:0000256" key="8">
    <source>
        <dbReference type="SAM" id="Phobius"/>
    </source>
</evidence>
<comment type="caution">
    <text evidence="10">The sequence shown here is derived from an EMBL/GenBank/DDBJ whole genome shotgun (WGS) entry which is preliminary data.</text>
</comment>
<evidence type="ECO:0000256" key="7">
    <source>
        <dbReference type="SAM" id="MobiDB-lite"/>
    </source>
</evidence>
<feature type="compositionally biased region" description="Basic and acidic residues" evidence="7">
    <location>
        <begin position="226"/>
        <end position="244"/>
    </location>
</feature>
<dbReference type="GO" id="GO:0005794">
    <property type="term" value="C:Golgi apparatus"/>
    <property type="evidence" value="ECO:0007669"/>
    <property type="project" value="TreeGrafter"/>
</dbReference>
<keyword evidence="5 8" id="KW-0472">Membrane</keyword>
<gene>
    <name evidence="10" type="ORF">C2S_14289</name>
</gene>
<feature type="compositionally biased region" description="Basic and acidic residues" evidence="7">
    <location>
        <begin position="193"/>
        <end position="204"/>
    </location>
</feature>
<comment type="subcellular location">
    <subcellularLocation>
        <location evidence="1">Membrane</location>
        <topology evidence="1">Multi-pass membrane protein</topology>
    </subcellularLocation>
</comment>
<dbReference type="GO" id="GO:0032472">
    <property type="term" value="P:Golgi calcium ion transport"/>
    <property type="evidence" value="ECO:0007669"/>
    <property type="project" value="TreeGrafter"/>
</dbReference>
<feature type="transmembrane region" description="Helical" evidence="8">
    <location>
        <begin position="388"/>
        <end position="405"/>
    </location>
</feature>
<feature type="region of interest" description="Disordered" evidence="7">
    <location>
        <begin position="57"/>
        <end position="81"/>
    </location>
</feature>
<dbReference type="InterPro" id="IPR001727">
    <property type="entry name" value="GDT1-like"/>
</dbReference>
<feature type="region of interest" description="Disordered" evidence="7">
    <location>
        <begin position="451"/>
        <end position="480"/>
    </location>
</feature>
<feature type="transmembrane region" description="Helical" evidence="8">
    <location>
        <begin position="497"/>
        <end position="515"/>
    </location>
</feature>
<feature type="compositionally biased region" description="Low complexity" evidence="7">
    <location>
        <begin position="451"/>
        <end position="476"/>
    </location>
</feature>
<name>A0A5Q3FZ31_FUSFU</name>
<evidence type="ECO:0000256" key="1">
    <source>
        <dbReference type="ARBA" id="ARBA00004141"/>
    </source>
</evidence>
<dbReference type="OrthoDB" id="442680at2759"/>
<feature type="compositionally biased region" description="Basic and acidic residues" evidence="7">
    <location>
        <begin position="266"/>
        <end position="284"/>
    </location>
</feature>
<keyword evidence="9" id="KW-0732">Signal</keyword>
<feature type="compositionally biased region" description="Basic and acidic residues" evidence="7">
    <location>
        <begin position="297"/>
        <end position="315"/>
    </location>
</feature>
<feature type="signal peptide" evidence="9">
    <location>
        <begin position="1"/>
        <end position="21"/>
    </location>
</feature>
<dbReference type="PANTHER" id="PTHR12608">
    <property type="entry name" value="TRANSMEMBRANE PROTEIN HTP-1 RELATED"/>
    <property type="match status" value="1"/>
</dbReference>
<evidence type="ECO:0000256" key="9">
    <source>
        <dbReference type="SAM" id="SignalP"/>
    </source>
</evidence>
<evidence type="ECO:0000256" key="4">
    <source>
        <dbReference type="ARBA" id="ARBA00022989"/>
    </source>
</evidence>
<proteinExistence type="inferred from homology"/>
<feature type="compositionally biased region" description="Gly residues" evidence="7">
    <location>
        <begin position="112"/>
        <end position="121"/>
    </location>
</feature>
<dbReference type="InterPro" id="IPR049555">
    <property type="entry name" value="GDT1-like_CS"/>
</dbReference>
<evidence type="ECO:0000256" key="3">
    <source>
        <dbReference type="ARBA" id="ARBA00022692"/>
    </source>
</evidence>
<dbReference type="GO" id="GO:0005384">
    <property type="term" value="F:manganese ion transmembrane transporter activity"/>
    <property type="evidence" value="ECO:0007669"/>
    <property type="project" value="TreeGrafter"/>
</dbReference>
<feature type="transmembrane region" description="Helical" evidence="8">
    <location>
        <begin position="356"/>
        <end position="376"/>
    </location>
</feature>
<keyword evidence="6" id="KW-0175">Coiled coil</keyword>
<evidence type="ECO:0000256" key="5">
    <source>
        <dbReference type="ARBA" id="ARBA00023136"/>
    </source>
</evidence>
<comment type="similarity">
    <text evidence="2">Belongs to the GDT1 family.</text>
</comment>
<dbReference type="GO" id="GO:0000329">
    <property type="term" value="C:fungal-type vacuole membrane"/>
    <property type="evidence" value="ECO:0007669"/>
    <property type="project" value="TreeGrafter"/>
</dbReference>
<dbReference type="GO" id="GO:0015085">
    <property type="term" value="F:calcium ion transmembrane transporter activity"/>
    <property type="evidence" value="ECO:0007669"/>
    <property type="project" value="TreeGrafter"/>
</dbReference>
<feature type="coiled-coil region" evidence="6">
    <location>
        <begin position="414"/>
        <end position="441"/>
    </location>
</feature>
<reference evidence="10" key="1">
    <citation type="submission" date="2019-05" db="EMBL/GenBank/DDBJ databases">
        <authorList>
            <person name="Piombo E."/>
        </authorList>
    </citation>
    <scope>NUCLEOTIDE SEQUENCE</scope>
    <source>
        <strain evidence="10">C2S</strain>
    </source>
</reference>
<dbReference type="AlphaFoldDB" id="A0A5Q3FZ31"/>
<feature type="region of interest" description="Disordered" evidence="7">
    <location>
        <begin position="112"/>
        <end position="315"/>
    </location>
</feature>
<evidence type="ECO:0000313" key="10">
    <source>
        <dbReference type="EMBL" id="VTT60082.1"/>
    </source>
</evidence>
<keyword evidence="3 8" id="KW-0812">Transmembrane</keyword>
<dbReference type="Proteomes" id="UP000760494">
    <property type="component" value="Unassembled WGS sequence"/>
</dbReference>
<organism evidence="10 11">
    <name type="scientific">Fusarium fujikuroi</name>
    <name type="common">Bakanae and foot rot disease fungus</name>
    <name type="synonym">Gibberella fujikuroi</name>
    <dbReference type="NCBI Taxonomy" id="5127"/>
    <lineage>
        <taxon>Eukaryota</taxon>
        <taxon>Fungi</taxon>
        <taxon>Dikarya</taxon>
        <taxon>Ascomycota</taxon>
        <taxon>Pezizomycotina</taxon>
        <taxon>Sordariomycetes</taxon>
        <taxon>Hypocreomycetidae</taxon>
        <taxon>Hypocreales</taxon>
        <taxon>Nectriaceae</taxon>
        <taxon>Fusarium</taxon>
        <taxon>Fusarium fujikuroi species complex</taxon>
    </lineage>
</organism>
<feature type="transmembrane region" description="Helical" evidence="8">
    <location>
        <begin position="535"/>
        <end position="556"/>
    </location>
</feature>
<keyword evidence="4 8" id="KW-1133">Transmembrane helix</keyword>
<feature type="compositionally biased region" description="Basic and acidic residues" evidence="7">
    <location>
        <begin position="153"/>
        <end position="168"/>
    </location>
</feature>